<feature type="signal peptide" evidence="1">
    <location>
        <begin position="1"/>
        <end position="24"/>
    </location>
</feature>
<dbReference type="AlphaFoldDB" id="A0A1I2F4S5"/>
<evidence type="ECO:0000313" key="2">
    <source>
        <dbReference type="EMBL" id="SFE99989.1"/>
    </source>
</evidence>
<name>A0A1I2F4S5_9BACL</name>
<gene>
    <name evidence="2" type="ORF">SAMN04487969_11116</name>
</gene>
<evidence type="ECO:0000313" key="3">
    <source>
        <dbReference type="Proteomes" id="UP000183410"/>
    </source>
</evidence>
<keyword evidence="1" id="KW-0732">Signal</keyword>
<reference evidence="3" key="1">
    <citation type="submission" date="2016-10" db="EMBL/GenBank/DDBJ databases">
        <authorList>
            <person name="Varghese N."/>
            <person name="Submissions S."/>
        </authorList>
    </citation>
    <scope>NUCLEOTIDE SEQUENCE [LARGE SCALE GENOMIC DNA]</scope>
    <source>
        <strain evidence="3">CGMCC 1.10223</strain>
    </source>
</reference>
<evidence type="ECO:0008006" key="4">
    <source>
        <dbReference type="Google" id="ProtNLM"/>
    </source>
</evidence>
<sequence>MSKMSKKKLGSLSLLLVLVAVLVAACGGSTKNVDLGTTAKGTYSNEYFGVSLNFPEEWEYQDAETMNQLTSEVGEAIVGNDEKKKKQLDYAQTKTLNLLMASQYPIGGEQTGSSVMAIAEKLSMLQGIKTGKDYLEASKKFMVESQLPYEYKDIVSTTVGGKDFDMMEVTIKAGEMTVTQHYYSTILEGYAFNLITTYMDDETKKTTDDVIGSVTFK</sequence>
<protein>
    <recommendedName>
        <fullName evidence="4">Lipoprotein</fullName>
    </recommendedName>
</protein>
<accession>A0A1I2F4S5</accession>
<dbReference type="EMBL" id="FONN01000011">
    <property type="protein sequence ID" value="SFE99989.1"/>
    <property type="molecule type" value="Genomic_DNA"/>
</dbReference>
<keyword evidence="3" id="KW-1185">Reference proteome</keyword>
<feature type="chain" id="PRO_5039039021" description="Lipoprotein" evidence="1">
    <location>
        <begin position="25"/>
        <end position="217"/>
    </location>
</feature>
<evidence type="ECO:0000256" key="1">
    <source>
        <dbReference type="SAM" id="SignalP"/>
    </source>
</evidence>
<dbReference type="Proteomes" id="UP000183410">
    <property type="component" value="Unassembled WGS sequence"/>
</dbReference>
<dbReference type="RefSeq" id="WP_231594285.1">
    <property type="nucleotide sequence ID" value="NZ_FONN01000011.1"/>
</dbReference>
<dbReference type="PROSITE" id="PS51257">
    <property type="entry name" value="PROKAR_LIPOPROTEIN"/>
    <property type="match status" value="1"/>
</dbReference>
<organism evidence="2 3">
    <name type="scientific">Paenibacillus algorifonticola</name>
    <dbReference type="NCBI Taxonomy" id="684063"/>
    <lineage>
        <taxon>Bacteria</taxon>
        <taxon>Bacillati</taxon>
        <taxon>Bacillota</taxon>
        <taxon>Bacilli</taxon>
        <taxon>Bacillales</taxon>
        <taxon>Paenibacillaceae</taxon>
        <taxon>Paenibacillus</taxon>
    </lineage>
</organism>
<proteinExistence type="predicted"/>